<organism evidence="1 2">
    <name type="scientific">Halarcobacter ebronensis</name>
    <dbReference type="NCBI Taxonomy" id="1462615"/>
    <lineage>
        <taxon>Bacteria</taxon>
        <taxon>Pseudomonadati</taxon>
        <taxon>Campylobacterota</taxon>
        <taxon>Epsilonproteobacteria</taxon>
        <taxon>Campylobacterales</taxon>
        <taxon>Arcobacteraceae</taxon>
        <taxon>Halarcobacter</taxon>
    </lineage>
</organism>
<protein>
    <recommendedName>
        <fullName evidence="3">NERD domain-containing protein</fullName>
    </recommendedName>
</protein>
<evidence type="ECO:0008006" key="3">
    <source>
        <dbReference type="Google" id="ProtNLM"/>
    </source>
</evidence>
<comment type="caution">
    <text evidence="1">The sequence shown here is derived from an EMBL/GenBank/DDBJ whole genome shotgun (WGS) entry which is preliminary data.</text>
</comment>
<dbReference type="EMBL" id="PDKK01000002">
    <property type="protein sequence ID" value="RXK07577.1"/>
    <property type="molecule type" value="Genomic_DNA"/>
</dbReference>
<dbReference type="Proteomes" id="UP000289758">
    <property type="component" value="Unassembled WGS sequence"/>
</dbReference>
<evidence type="ECO:0000313" key="2">
    <source>
        <dbReference type="Proteomes" id="UP000289758"/>
    </source>
</evidence>
<dbReference type="RefSeq" id="WP_129086460.1">
    <property type="nucleotide sequence ID" value="NZ_CP053836.1"/>
</dbReference>
<gene>
    <name evidence="1" type="ORF">CRV07_03700</name>
</gene>
<reference evidence="1 2" key="1">
    <citation type="submission" date="2017-10" db="EMBL/GenBank/DDBJ databases">
        <title>Genomics of the genus Arcobacter.</title>
        <authorList>
            <person name="Perez-Cataluna A."/>
            <person name="Figueras M.J."/>
        </authorList>
    </citation>
    <scope>NUCLEOTIDE SEQUENCE [LARGE SCALE GENOMIC DNA]</scope>
    <source>
        <strain evidence="1 2">CECT 8441</strain>
    </source>
</reference>
<accession>A0A4Q1ANW8</accession>
<evidence type="ECO:0000313" key="1">
    <source>
        <dbReference type="EMBL" id="RXK07577.1"/>
    </source>
</evidence>
<dbReference type="AlphaFoldDB" id="A0A4Q1ANW8"/>
<proteinExistence type="predicted"/>
<keyword evidence="2" id="KW-1185">Reference proteome</keyword>
<sequence>MLKNYTNVFINLVDDALFEEKAFFEELEQDKIMIEKKIFEHFKIFYNSNQNNMKELFKEYIKEFILMNKNNFTMSTSKLFDISKQIHIDYLLGDCKEERFNIYYSISKALQHYGIYSEDKICDLSNTVFWKKLIKKLYLLYFISKNSFLKIIEHNFIKENSTLVESLKYFKNNTSFKIDCIDGNIVFKKCQEMKIIKFIEKKLQQIDIFEFLSFILIQKRNDRRIPFNYIINLALKNIHLSNLKKSNDKIFKTIVTLFINFINLYQLRSFNMWEYMYIDEQNIEEKLKKQVLHLNLYSLSYPLNTDTLIAYINNLIGNEILNKEFKNKFGFSMHELTTFLINTDKLSKNANIIKIDLKYFKELEKIVSFFSVDSKVINKNYLIPTSLVNIENLFIHNPIIKHKNTYYLVGFKYFKMNFYNALVEKIRLNFDSKVTTKIGNNIDTYVKHIFSNKNFDIYSDKYKTTKNNKPLECDLVIKLDDKIIFIENKNKGLRKESYSGSSIHILQDFIRAFATSQFQLLRHEKNLLDNKQLIFENGKILTYNNEKIIKISLSPNNWYSIMNNLPRNIIHALTNIRFTFKQNVPIEVEKEFTKTNKDLQKLTDIILELDKNYNIDDILFNSLFIPLELLSENENDKKAIEYIIGLLYLKNDITNIYDGYNNYKKLH</sequence>
<name>A0A4Q1ANW8_9BACT</name>
<dbReference type="OrthoDB" id="5366157at2"/>